<dbReference type="Proteomes" id="UP000308600">
    <property type="component" value="Unassembled WGS sequence"/>
</dbReference>
<proteinExistence type="predicted"/>
<keyword evidence="2" id="KW-1185">Reference proteome</keyword>
<dbReference type="EMBL" id="ML208282">
    <property type="protein sequence ID" value="TFK72719.1"/>
    <property type="molecule type" value="Genomic_DNA"/>
</dbReference>
<sequence>MLLLNLPAELISRIFYHLDGQSLVRCRAVCRKCSRVIDKDLRLHYHVTLYGINMMDNTQNGYTLIKKFKLLQNFLATRVNKTWTPPTPIATFPGNGPPKILNPEQGYRLSSDVLTFVNGLHFHCMDFSTMVDGKPYKEWEFTVEGIVEVGYFDIDPTQNLLVIKEFTQRSALTYHIRSLENGKIHPLARAKLPPVQIEQAWDELTDYFEIYQEQLLVWVDQEWDNPAVIDNTITVYNWVTGEVMRTISGPYPSATFLGSDYLLCFDVATGSSPAFRLCVFSIHGDSKDPPVLIFEYPQIQNLRDLSMQCYFQNGLTVPRLAHMRTHRPFCSNPEEAVLVLCAEPEYLEPPPFAGTGSWQMISVIPMSSMFSHLRALQTTSTPASTTTTTQDTTKQPSTKTSGKEVTTVPRRVKWGAWPQYTVSAHKRDYAYAHGSRVIIEQFQTLTILDFDRKSLVSKALDSPTIERKEPVVEVPWSHPVESTLHPRVHSLPLALKEGSSISDVHLDEDTILIGTDRGEVYMYKQT</sequence>
<organism evidence="1 2">
    <name type="scientific">Pluteus cervinus</name>
    <dbReference type="NCBI Taxonomy" id="181527"/>
    <lineage>
        <taxon>Eukaryota</taxon>
        <taxon>Fungi</taxon>
        <taxon>Dikarya</taxon>
        <taxon>Basidiomycota</taxon>
        <taxon>Agaricomycotina</taxon>
        <taxon>Agaricomycetes</taxon>
        <taxon>Agaricomycetidae</taxon>
        <taxon>Agaricales</taxon>
        <taxon>Pluteineae</taxon>
        <taxon>Pluteaceae</taxon>
        <taxon>Pluteus</taxon>
    </lineage>
</organism>
<accession>A0ACD3B504</accession>
<reference evidence="1 2" key="1">
    <citation type="journal article" date="2019" name="Nat. Ecol. Evol.">
        <title>Megaphylogeny resolves global patterns of mushroom evolution.</title>
        <authorList>
            <person name="Varga T."/>
            <person name="Krizsan K."/>
            <person name="Foldi C."/>
            <person name="Dima B."/>
            <person name="Sanchez-Garcia M."/>
            <person name="Sanchez-Ramirez S."/>
            <person name="Szollosi G.J."/>
            <person name="Szarkandi J.G."/>
            <person name="Papp V."/>
            <person name="Albert L."/>
            <person name="Andreopoulos W."/>
            <person name="Angelini C."/>
            <person name="Antonin V."/>
            <person name="Barry K.W."/>
            <person name="Bougher N.L."/>
            <person name="Buchanan P."/>
            <person name="Buyck B."/>
            <person name="Bense V."/>
            <person name="Catcheside P."/>
            <person name="Chovatia M."/>
            <person name="Cooper J."/>
            <person name="Damon W."/>
            <person name="Desjardin D."/>
            <person name="Finy P."/>
            <person name="Geml J."/>
            <person name="Haridas S."/>
            <person name="Hughes K."/>
            <person name="Justo A."/>
            <person name="Karasinski D."/>
            <person name="Kautmanova I."/>
            <person name="Kiss B."/>
            <person name="Kocsube S."/>
            <person name="Kotiranta H."/>
            <person name="LaButti K.M."/>
            <person name="Lechner B.E."/>
            <person name="Liimatainen K."/>
            <person name="Lipzen A."/>
            <person name="Lukacs Z."/>
            <person name="Mihaltcheva S."/>
            <person name="Morgado L.N."/>
            <person name="Niskanen T."/>
            <person name="Noordeloos M.E."/>
            <person name="Ohm R.A."/>
            <person name="Ortiz-Santana B."/>
            <person name="Ovrebo C."/>
            <person name="Racz N."/>
            <person name="Riley R."/>
            <person name="Savchenko A."/>
            <person name="Shiryaev A."/>
            <person name="Soop K."/>
            <person name="Spirin V."/>
            <person name="Szebenyi C."/>
            <person name="Tomsovsky M."/>
            <person name="Tulloss R.E."/>
            <person name="Uehling J."/>
            <person name="Grigoriev I.V."/>
            <person name="Vagvolgyi C."/>
            <person name="Papp T."/>
            <person name="Martin F.M."/>
            <person name="Miettinen O."/>
            <person name="Hibbett D.S."/>
            <person name="Nagy L.G."/>
        </authorList>
    </citation>
    <scope>NUCLEOTIDE SEQUENCE [LARGE SCALE GENOMIC DNA]</scope>
    <source>
        <strain evidence="1 2">NL-1719</strain>
    </source>
</reference>
<name>A0ACD3B504_9AGAR</name>
<evidence type="ECO:0000313" key="1">
    <source>
        <dbReference type="EMBL" id="TFK72719.1"/>
    </source>
</evidence>
<protein>
    <submittedName>
        <fullName evidence="1">Uncharacterized protein</fullName>
    </submittedName>
</protein>
<evidence type="ECO:0000313" key="2">
    <source>
        <dbReference type="Proteomes" id="UP000308600"/>
    </source>
</evidence>
<gene>
    <name evidence="1" type="ORF">BDN72DRAFT_957072</name>
</gene>